<comment type="caution">
    <text evidence="2">The sequence shown here is derived from an EMBL/GenBank/DDBJ whole genome shotgun (WGS) entry which is preliminary data.</text>
</comment>
<keyword evidence="3" id="KW-1185">Reference proteome</keyword>
<accession>A0A1V4D132</accession>
<dbReference type="EMBL" id="LAKD02000057">
    <property type="protein sequence ID" value="OPF76702.1"/>
    <property type="molecule type" value="Genomic_DNA"/>
</dbReference>
<dbReference type="InterPro" id="IPR016181">
    <property type="entry name" value="Acyl_CoA_acyltransferase"/>
</dbReference>
<sequence length="209" mass="23703">MTEAAALTLVRTSEVERYRQLFLDIHVEVRTEVGLMEDPFNAVDLFDERLTRYASRDGWEAVIGYDGKGPVGYVFGVPLGPDSVWWSSMRQPLPEDFIRETGSRTFAVNEILVRKRWRGPAGAGTSRILHEKLLAERAEKRATLLVDPTRSDGRLKAAYESWGYQDISKQQPFSNSSVFATMVRDPLERPGRTAHTKRARPARSGDHPR</sequence>
<dbReference type="OrthoDB" id="4536199at2"/>
<dbReference type="RefSeq" id="WP_046085814.1">
    <property type="nucleotide sequence ID" value="NZ_LAKD02000057.1"/>
</dbReference>
<dbReference type="Proteomes" id="UP000033615">
    <property type="component" value="Unassembled WGS sequence"/>
</dbReference>
<organism evidence="2 3">
    <name type="scientific">Streptomyces antioxidans</name>
    <dbReference type="NCBI Taxonomy" id="1507734"/>
    <lineage>
        <taxon>Bacteria</taxon>
        <taxon>Bacillati</taxon>
        <taxon>Actinomycetota</taxon>
        <taxon>Actinomycetes</taxon>
        <taxon>Kitasatosporales</taxon>
        <taxon>Streptomycetaceae</taxon>
        <taxon>Streptomyces</taxon>
    </lineage>
</organism>
<evidence type="ECO:0000313" key="3">
    <source>
        <dbReference type="Proteomes" id="UP000033615"/>
    </source>
</evidence>
<protein>
    <submittedName>
        <fullName evidence="2">Acetyltransferase</fullName>
    </submittedName>
</protein>
<evidence type="ECO:0000313" key="2">
    <source>
        <dbReference type="EMBL" id="OPF76702.1"/>
    </source>
</evidence>
<evidence type="ECO:0000256" key="1">
    <source>
        <dbReference type="SAM" id="MobiDB-lite"/>
    </source>
</evidence>
<dbReference type="Gene3D" id="3.40.630.30">
    <property type="match status" value="1"/>
</dbReference>
<dbReference type="AlphaFoldDB" id="A0A1V4D132"/>
<name>A0A1V4D132_9ACTN</name>
<proteinExistence type="predicted"/>
<gene>
    <name evidence="2" type="ORF">VT50_0222910</name>
</gene>
<reference evidence="2" key="1">
    <citation type="submission" date="2016-12" db="EMBL/GenBank/DDBJ databases">
        <title>Genome sequence of Streptomyces antioxidans MUSC 164.</title>
        <authorList>
            <person name="Lee L.-H."/>
            <person name="Ser H.-L."/>
        </authorList>
    </citation>
    <scope>NUCLEOTIDE SEQUENCE [LARGE SCALE GENOMIC DNA]</scope>
    <source>
        <strain evidence="2">MUSC 164</strain>
    </source>
</reference>
<feature type="compositionally biased region" description="Basic residues" evidence="1">
    <location>
        <begin position="192"/>
        <end position="201"/>
    </location>
</feature>
<feature type="region of interest" description="Disordered" evidence="1">
    <location>
        <begin position="184"/>
        <end position="209"/>
    </location>
</feature>
<dbReference type="SUPFAM" id="SSF55729">
    <property type="entry name" value="Acyl-CoA N-acyltransferases (Nat)"/>
    <property type="match status" value="1"/>
</dbReference>
<dbReference type="GO" id="GO:0016740">
    <property type="term" value="F:transferase activity"/>
    <property type="evidence" value="ECO:0007669"/>
    <property type="project" value="UniProtKB-KW"/>
</dbReference>